<dbReference type="EMBL" id="JAFREL020000006">
    <property type="protein sequence ID" value="MEO1772907.1"/>
    <property type="molecule type" value="Genomic_DNA"/>
</dbReference>
<sequence>MKVLVTSNSFGKFSNQAKELLENNGFEVVLNKYKRIMNKEEFIGEIADAEAVILGTEILDEAVLKKATKLRIVSRYGVGIDNIDTSYLEKNGIGLTVTKNSNNEAVADYTVALMLDVCRGVSYADRMLRTQGWKKKEGIDLCNKKVGIIGLGAIGKEVAKRLKGFNCELFAFDLFYDEDFCTQYDVKKASIEDILKKAEVVTLHIPANNSSQPLINKESIKYMKNNAVLINTARLQLVDDEAIKEALNTGKLFGYGVDAQLSVEDIDTDYYTMDNVTLTPHNAAVTVEASNKMSYISAKNVVDCLKNQGGE</sequence>
<dbReference type="InterPro" id="IPR029752">
    <property type="entry name" value="D-isomer_DH_CS1"/>
</dbReference>
<dbReference type="InterPro" id="IPR006140">
    <property type="entry name" value="D-isomer_DH_NAD-bd"/>
</dbReference>
<organism evidence="7 8">
    <name type="scientific">Candidatus Enterococcus ferrettii</name>
    <dbReference type="NCBI Taxonomy" id="2815324"/>
    <lineage>
        <taxon>Bacteria</taxon>
        <taxon>Bacillati</taxon>
        <taxon>Bacillota</taxon>
        <taxon>Bacilli</taxon>
        <taxon>Lactobacillales</taxon>
        <taxon>Enterococcaceae</taxon>
        <taxon>Enterococcus</taxon>
    </lineage>
</organism>
<accession>A0ABV0EW66</accession>
<proteinExistence type="inferred from homology"/>
<protein>
    <submittedName>
        <fullName evidence="7">D-3-phosphoglycerate dehydrogenase/2-oxoglutarate reductase</fullName>
    </submittedName>
</protein>
<keyword evidence="2 4" id="KW-0560">Oxidoreductase</keyword>
<dbReference type="RefSeq" id="WP_207702515.1">
    <property type="nucleotide sequence ID" value="NZ_JAFREL020000006.1"/>
</dbReference>
<dbReference type="PROSITE" id="PS00065">
    <property type="entry name" value="D_2_HYDROXYACID_DH_1"/>
    <property type="match status" value="1"/>
</dbReference>
<gene>
    <name evidence="7" type="ORF">JZO67_004890</name>
</gene>
<name>A0ABV0EW66_9ENTE</name>
<feature type="domain" description="D-isomer specific 2-hydroxyacid dehydrogenase NAD-binding" evidence="6">
    <location>
        <begin position="111"/>
        <end position="283"/>
    </location>
</feature>
<evidence type="ECO:0000256" key="1">
    <source>
        <dbReference type="ARBA" id="ARBA00005854"/>
    </source>
</evidence>
<dbReference type="InterPro" id="IPR050223">
    <property type="entry name" value="D-isomer_2-hydroxyacid_DH"/>
</dbReference>
<dbReference type="Proteomes" id="UP000664357">
    <property type="component" value="Unassembled WGS sequence"/>
</dbReference>
<feature type="domain" description="D-isomer specific 2-hydroxyacid dehydrogenase catalytic" evidence="5">
    <location>
        <begin position="12"/>
        <end position="308"/>
    </location>
</feature>
<evidence type="ECO:0000256" key="4">
    <source>
        <dbReference type="RuleBase" id="RU003719"/>
    </source>
</evidence>
<comment type="similarity">
    <text evidence="1 4">Belongs to the D-isomer specific 2-hydroxyacid dehydrogenase family.</text>
</comment>
<dbReference type="InterPro" id="IPR036291">
    <property type="entry name" value="NAD(P)-bd_dom_sf"/>
</dbReference>
<evidence type="ECO:0000256" key="2">
    <source>
        <dbReference type="ARBA" id="ARBA00023002"/>
    </source>
</evidence>
<dbReference type="CDD" id="cd12172">
    <property type="entry name" value="PGDH_like_2"/>
    <property type="match status" value="1"/>
</dbReference>
<dbReference type="InterPro" id="IPR006139">
    <property type="entry name" value="D-isomer_2_OHA_DH_cat_dom"/>
</dbReference>
<dbReference type="Pfam" id="PF02826">
    <property type="entry name" value="2-Hacid_dh_C"/>
    <property type="match status" value="1"/>
</dbReference>
<dbReference type="SUPFAM" id="SSF51735">
    <property type="entry name" value="NAD(P)-binding Rossmann-fold domains"/>
    <property type="match status" value="1"/>
</dbReference>
<reference evidence="7 8" key="2">
    <citation type="submission" date="2024-02" db="EMBL/GenBank/DDBJ databases">
        <title>The Genome Sequence of Enterococcus sp. DIV0159.</title>
        <authorList>
            <person name="Earl A."/>
            <person name="Manson A."/>
            <person name="Gilmore M."/>
            <person name="Sanders J."/>
            <person name="Shea T."/>
            <person name="Howe W."/>
            <person name="Livny J."/>
            <person name="Cuomo C."/>
            <person name="Neafsey D."/>
            <person name="Birren B."/>
        </authorList>
    </citation>
    <scope>NUCLEOTIDE SEQUENCE [LARGE SCALE GENOMIC DNA]</scope>
    <source>
        <strain evidence="7 8">665A</strain>
    </source>
</reference>
<keyword evidence="8" id="KW-1185">Reference proteome</keyword>
<evidence type="ECO:0000313" key="8">
    <source>
        <dbReference type="Proteomes" id="UP000664357"/>
    </source>
</evidence>
<comment type="caution">
    <text evidence="7">The sequence shown here is derived from an EMBL/GenBank/DDBJ whole genome shotgun (WGS) entry which is preliminary data.</text>
</comment>
<dbReference type="SUPFAM" id="SSF52283">
    <property type="entry name" value="Formate/glycerate dehydrogenase catalytic domain-like"/>
    <property type="match status" value="1"/>
</dbReference>
<evidence type="ECO:0000313" key="7">
    <source>
        <dbReference type="EMBL" id="MEO1772907.1"/>
    </source>
</evidence>
<keyword evidence="3" id="KW-0520">NAD</keyword>
<dbReference type="Pfam" id="PF00389">
    <property type="entry name" value="2-Hacid_dh"/>
    <property type="match status" value="1"/>
</dbReference>
<dbReference type="PANTHER" id="PTHR10996:SF178">
    <property type="entry name" value="2-HYDROXYACID DEHYDROGENASE YGL185C-RELATED"/>
    <property type="match status" value="1"/>
</dbReference>
<evidence type="ECO:0000256" key="3">
    <source>
        <dbReference type="ARBA" id="ARBA00023027"/>
    </source>
</evidence>
<dbReference type="PANTHER" id="PTHR10996">
    <property type="entry name" value="2-HYDROXYACID DEHYDROGENASE-RELATED"/>
    <property type="match status" value="1"/>
</dbReference>
<reference evidence="7 8" key="1">
    <citation type="submission" date="2021-03" db="EMBL/GenBank/DDBJ databases">
        <authorList>
            <person name="Gilmore M.S."/>
            <person name="Schwartzman J."/>
            <person name="Van Tyne D."/>
            <person name="Martin M."/>
            <person name="Earl A.M."/>
            <person name="Manson A.L."/>
            <person name="Straub T."/>
            <person name="Salamzade R."/>
            <person name="Saavedra J."/>
            <person name="Lebreton F."/>
            <person name="Prichula J."/>
            <person name="Schaufler K."/>
            <person name="Gaca A."/>
            <person name="Sgardioli B."/>
            <person name="Wagenaar J."/>
            <person name="Strong T."/>
        </authorList>
    </citation>
    <scope>NUCLEOTIDE SEQUENCE [LARGE SCALE GENOMIC DNA]</scope>
    <source>
        <strain evidence="7 8">665A</strain>
    </source>
</reference>
<dbReference type="Gene3D" id="3.40.50.720">
    <property type="entry name" value="NAD(P)-binding Rossmann-like Domain"/>
    <property type="match status" value="2"/>
</dbReference>
<evidence type="ECO:0000259" key="5">
    <source>
        <dbReference type="Pfam" id="PF00389"/>
    </source>
</evidence>
<evidence type="ECO:0000259" key="6">
    <source>
        <dbReference type="Pfam" id="PF02826"/>
    </source>
</evidence>